<name>A0A6A3B6N0_HIBSY</name>
<reference evidence="2" key="1">
    <citation type="submission" date="2019-09" db="EMBL/GenBank/DDBJ databases">
        <title>Draft genome information of white flower Hibiscus syriacus.</title>
        <authorList>
            <person name="Kim Y.-M."/>
        </authorList>
    </citation>
    <scope>NUCLEOTIDE SEQUENCE [LARGE SCALE GENOMIC DNA]</scope>
    <source>
        <strain evidence="2">YM2019G1</strain>
    </source>
</reference>
<feature type="domain" description="RNase H type-1" evidence="1">
    <location>
        <begin position="2"/>
        <end position="82"/>
    </location>
</feature>
<dbReference type="Gene3D" id="3.30.420.10">
    <property type="entry name" value="Ribonuclease H-like superfamily/Ribonuclease H"/>
    <property type="match status" value="1"/>
</dbReference>
<protein>
    <recommendedName>
        <fullName evidence="1">RNase H type-1 domain-containing protein</fullName>
    </recommendedName>
</protein>
<dbReference type="InterPro" id="IPR002156">
    <property type="entry name" value="RNaseH_domain"/>
</dbReference>
<proteinExistence type="predicted"/>
<dbReference type="Proteomes" id="UP000436088">
    <property type="component" value="Unassembled WGS sequence"/>
</dbReference>
<dbReference type="InterPro" id="IPR012337">
    <property type="entry name" value="RNaseH-like_sf"/>
</dbReference>
<keyword evidence="3" id="KW-1185">Reference proteome</keyword>
<dbReference type="CDD" id="cd06222">
    <property type="entry name" value="RNase_H_like"/>
    <property type="match status" value="1"/>
</dbReference>
<gene>
    <name evidence="2" type="ORF">F3Y22_tig00110270pilonHSYRG00189</name>
</gene>
<evidence type="ECO:0000313" key="2">
    <source>
        <dbReference type="EMBL" id="KAE8711933.1"/>
    </source>
</evidence>
<dbReference type="InterPro" id="IPR036397">
    <property type="entry name" value="RNaseH_sf"/>
</dbReference>
<dbReference type="GO" id="GO:0003676">
    <property type="term" value="F:nucleic acid binding"/>
    <property type="evidence" value="ECO:0007669"/>
    <property type="project" value="InterPro"/>
</dbReference>
<dbReference type="GO" id="GO:0004523">
    <property type="term" value="F:RNA-DNA hybrid ribonuclease activity"/>
    <property type="evidence" value="ECO:0007669"/>
    <property type="project" value="InterPro"/>
</dbReference>
<dbReference type="InterPro" id="IPR053151">
    <property type="entry name" value="RNase_H-like"/>
</dbReference>
<dbReference type="AlphaFoldDB" id="A0A6A3B6N0"/>
<evidence type="ECO:0000259" key="1">
    <source>
        <dbReference type="Pfam" id="PF13456"/>
    </source>
</evidence>
<dbReference type="InterPro" id="IPR044730">
    <property type="entry name" value="RNase_H-like_dom_plant"/>
</dbReference>
<comment type="caution">
    <text evidence="2">The sequence shown here is derived from an EMBL/GenBank/DDBJ whole genome shotgun (WGS) entry which is preliminary data.</text>
</comment>
<dbReference type="PANTHER" id="PTHR47723">
    <property type="entry name" value="OS05G0353850 PROTEIN"/>
    <property type="match status" value="1"/>
</dbReference>
<sequence>MLEAEIWGIYLGLVSAWNSGGRNVLVRSDSQEAIQEVEWLGYDRARIIILHHVTESLRRDWVVRFNHVNRERNRVANCMAKLVDRSQMEYVRNAKPHLSVVQLLLEDNNGSLG</sequence>
<organism evidence="2 3">
    <name type="scientific">Hibiscus syriacus</name>
    <name type="common">Rose of Sharon</name>
    <dbReference type="NCBI Taxonomy" id="106335"/>
    <lineage>
        <taxon>Eukaryota</taxon>
        <taxon>Viridiplantae</taxon>
        <taxon>Streptophyta</taxon>
        <taxon>Embryophyta</taxon>
        <taxon>Tracheophyta</taxon>
        <taxon>Spermatophyta</taxon>
        <taxon>Magnoliopsida</taxon>
        <taxon>eudicotyledons</taxon>
        <taxon>Gunneridae</taxon>
        <taxon>Pentapetalae</taxon>
        <taxon>rosids</taxon>
        <taxon>malvids</taxon>
        <taxon>Malvales</taxon>
        <taxon>Malvaceae</taxon>
        <taxon>Malvoideae</taxon>
        <taxon>Hibiscus</taxon>
    </lineage>
</organism>
<dbReference type="Pfam" id="PF13456">
    <property type="entry name" value="RVT_3"/>
    <property type="match status" value="1"/>
</dbReference>
<dbReference type="SUPFAM" id="SSF53098">
    <property type="entry name" value="Ribonuclease H-like"/>
    <property type="match status" value="1"/>
</dbReference>
<dbReference type="PANTHER" id="PTHR47723:SF19">
    <property type="entry name" value="POLYNUCLEOTIDYL TRANSFERASE, RIBONUCLEASE H-LIKE SUPERFAMILY PROTEIN"/>
    <property type="match status" value="1"/>
</dbReference>
<dbReference type="EMBL" id="VEPZ02000905">
    <property type="protein sequence ID" value="KAE8711933.1"/>
    <property type="molecule type" value="Genomic_DNA"/>
</dbReference>
<accession>A0A6A3B6N0</accession>
<evidence type="ECO:0000313" key="3">
    <source>
        <dbReference type="Proteomes" id="UP000436088"/>
    </source>
</evidence>